<gene>
    <name evidence="7" type="ORF">SAMN04489718_4159</name>
</gene>
<reference evidence="8" key="1">
    <citation type="submission" date="2016-10" db="EMBL/GenBank/DDBJ databases">
        <authorList>
            <person name="Varghese N."/>
            <person name="Submissions S."/>
        </authorList>
    </citation>
    <scope>NUCLEOTIDE SEQUENCE [LARGE SCALE GENOMIC DNA]</scope>
    <source>
        <strain evidence="8">DSM 45459</strain>
    </source>
</reference>
<feature type="transmembrane region" description="Helical" evidence="6">
    <location>
        <begin position="43"/>
        <end position="60"/>
    </location>
</feature>
<keyword evidence="2 6" id="KW-0812">Transmembrane</keyword>
<dbReference type="InterPro" id="IPR003339">
    <property type="entry name" value="ABC/ECF_trnsptr_transmembrane"/>
</dbReference>
<evidence type="ECO:0000256" key="1">
    <source>
        <dbReference type="ARBA" id="ARBA00004141"/>
    </source>
</evidence>
<dbReference type="RefSeq" id="WP_092527076.1">
    <property type="nucleotide sequence ID" value="NZ_FNKO01000002.1"/>
</dbReference>
<evidence type="ECO:0000256" key="6">
    <source>
        <dbReference type="SAM" id="Phobius"/>
    </source>
</evidence>
<evidence type="ECO:0000256" key="4">
    <source>
        <dbReference type="ARBA" id="ARBA00023136"/>
    </source>
</evidence>
<protein>
    <submittedName>
        <fullName evidence="7">Biotin transport system permease protein</fullName>
    </submittedName>
</protein>
<comment type="subcellular location">
    <subcellularLocation>
        <location evidence="1">Membrane</location>
        <topology evidence="1">Multi-pass membrane protein</topology>
    </subcellularLocation>
</comment>
<dbReference type="Pfam" id="PF02361">
    <property type="entry name" value="CbiQ"/>
    <property type="match status" value="1"/>
</dbReference>
<feature type="region of interest" description="Disordered" evidence="5">
    <location>
        <begin position="195"/>
        <end position="223"/>
    </location>
</feature>
<accession>A0A1H1H6G2</accession>
<dbReference type="CDD" id="cd16914">
    <property type="entry name" value="EcfT"/>
    <property type="match status" value="1"/>
</dbReference>
<proteinExistence type="predicted"/>
<dbReference type="GO" id="GO:0005886">
    <property type="term" value="C:plasma membrane"/>
    <property type="evidence" value="ECO:0007669"/>
    <property type="project" value="UniProtKB-ARBA"/>
</dbReference>
<feature type="compositionally biased region" description="Basic and acidic residues" evidence="5">
    <location>
        <begin position="206"/>
        <end position="223"/>
    </location>
</feature>
<evidence type="ECO:0000313" key="7">
    <source>
        <dbReference type="EMBL" id="SDR20961.1"/>
    </source>
</evidence>
<organism evidence="7 8">
    <name type="scientific">Actinopolyspora saharensis</name>
    <dbReference type="NCBI Taxonomy" id="995062"/>
    <lineage>
        <taxon>Bacteria</taxon>
        <taxon>Bacillati</taxon>
        <taxon>Actinomycetota</taxon>
        <taxon>Actinomycetes</taxon>
        <taxon>Actinopolysporales</taxon>
        <taxon>Actinopolysporaceae</taxon>
        <taxon>Actinopolyspora</taxon>
    </lineage>
</organism>
<feature type="transmembrane region" description="Helical" evidence="6">
    <location>
        <begin position="67"/>
        <end position="85"/>
    </location>
</feature>
<dbReference type="STRING" id="995062.SAMN04489718_4159"/>
<dbReference type="OrthoDB" id="509049at2"/>
<dbReference type="EMBL" id="FNKO01000002">
    <property type="protein sequence ID" value="SDR20961.1"/>
    <property type="molecule type" value="Genomic_DNA"/>
</dbReference>
<feature type="transmembrane region" description="Helical" evidence="6">
    <location>
        <begin position="20"/>
        <end position="37"/>
    </location>
</feature>
<feature type="transmembrane region" description="Helical" evidence="6">
    <location>
        <begin position="137"/>
        <end position="156"/>
    </location>
</feature>
<keyword evidence="8" id="KW-1185">Reference proteome</keyword>
<feature type="transmembrane region" description="Helical" evidence="6">
    <location>
        <begin position="91"/>
        <end position="110"/>
    </location>
</feature>
<evidence type="ECO:0000256" key="2">
    <source>
        <dbReference type="ARBA" id="ARBA00022692"/>
    </source>
</evidence>
<keyword evidence="3 6" id="KW-1133">Transmembrane helix</keyword>
<dbReference type="AlphaFoldDB" id="A0A1H1H6G2"/>
<evidence type="ECO:0000256" key="3">
    <source>
        <dbReference type="ARBA" id="ARBA00022989"/>
    </source>
</evidence>
<keyword evidence="4 6" id="KW-0472">Membrane</keyword>
<name>A0A1H1H6G2_9ACTN</name>
<evidence type="ECO:0000313" key="8">
    <source>
        <dbReference type="Proteomes" id="UP000199301"/>
    </source>
</evidence>
<evidence type="ECO:0000256" key="5">
    <source>
        <dbReference type="SAM" id="MobiDB-lite"/>
    </source>
</evidence>
<sequence length="223" mass="23450">MSTPLGLYQPGDSPLHRAPAGWKFLGLIAFATVLVVFDEPVPLALGGVAVLVGFVVARIGPGRVLRMMRLLLVLLAAVLALQWWLIGPESAIVVCLRLLVAISAANLFTLTTRIGDLVSAIERGLAPTRRLGVRPELLGLLVGLTVQAVGALSTIAEQTRQAQRARNATRSVSAFAVPFLVRTLRHADELGEALAARGVGDTAPEEPNRPEGAEHGPARGGGD</sequence>
<dbReference type="Proteomes" id="UP000199301">
    <property type="component" value="Unassembled WGS sequence"/>
</dbReference>